<dbReference type="SUPFAM" id="SSF48295">
    <property type="entry name" value="TrpR-like"/>
    <property type="match status" value="1"/>
</dbReference>
<dbReference type="InterPro" id="IPR010921">
    <property type="entry name" value="Trp_repressor/repl_initiator"/>
</dbReference>
<organism evidence="1 2">
    <name type="scientific">Rhizobium paknamense</name>
    <dbReference type="NCBI Taxonomy" id="1206817"/>
    <lineage>
        <taxon>Bacteria</taxon>
        <taxon>Pseudomonadati</taxon>
        <taxon>Pseudomonadota</taxon>
        <taxon>Alphaproteobacteria</taxon>
        <taxon>Hyphomicrobiales</taxon>
        <taxon>Rhizobiaceae</taxon>
        <taxon>Rhizobium/Agrobacterium group</taxon>
        <taxon>Rhizobium</taxon>
    </lineage>
</organism>
<name>A0ABU0IJC0_9HYPH</name>
<dbReference type="PANTHER" id="PTHR37936">
    <property type="entry name" value="TRANSPOSASE INSC FOR INSERTION ELEMENT IS2A-RELATED"/>
    <property type="match status" value="1"/>
</dbReference>
<gene>
    <name evidence="1" type="ORF">QO005_004716</name>
</gene>
<dbReference type="NCBIfam" id="NF047595">
    <property type="entry name" value="IS66_ISRel24_TnpA"/>
    <property type="match status" value="1"/>
</dbReference>
<dbReference type="InterPro" id="IPR002514">
    <property type="entry name" value="Transposase_8"/>
</dbReference>
<reference evidence="1 2" key="1">
    <citation type="submission" date="2023-07" db="EMBL/GenBank/DDBJ databases">
        <title>Genomic Encyclopedia of Type Strains, Phase IV (KMG-IV): sequencing the most valuable type-strain genomes for metagenomic binning, comparative biology and taxonomic classification.</title>
        <authorList>
            <person name="Goeker M."/>
        </authorList>
    </citation>
    <scope>NUCLEOTIDE SEQUENCE [LARGE SCALE GENOMIC DNA]</scope>
    <source>
        <strain evidence="1 2">DSM 100301</strain>
    </source>
</reference>
<accession>A0ABU0IJC0</accession>
<comment type="caution">
    <text evidence="1">The sequence shown here is derived from an EMBL/GenBank/DDBJ whole genome shotgun (WGS) entry which is preliminary data.</text>
</comment>
<dbReference type="EMBL" id="JAUSWH010000030">
    <property type="protein sequence ID" value="MDQ0458355.1"/>
    <property type="molecule type" value="Genomic_DNA"/>
</dbReference>
<dbReference type="Proteomes" id="UP001235269">
    <property type="component" value="Unassembled WGS sequence"/>
</dbReference>
<evidence type="ECO:0000313" key="1">
    <source>
        <dbReference type="EMBL" id="MDQ0458355.1"/>
    </source>
</evidence>
<dbReference type="PANTHER" id="PTHR37936:SF3">
    <property type="entry name" value="TRANSPOSASE INSC FOR INSERTION ELEMENT IS2A-RELATED"/>
    <property type="match status" value="1"/>
</dbReference>
<dbReference type="Pfam" id="PF01527">
    <property type="entry name" value="HTH_Tnp_1"/>
    <property type="match status" value="1"/>
</dbReference>
<keyword evidence="2" id="KW-1185">Reference proteome</keyword>
<protein>
    <submittedName>
        <fullName evidence="1">Transposase</fullName>
    </submittedName>
</protein>
<sequence>MSMFNLERGLGHMSISELTLKSKDDPVRRFEVFTGNGRRREWSDDQKAQIIAESCEPGVTVCSVARRHGLTPQQLFTWRRLARKPAEVLFVPGEEPMFAPAVVVSPEKSEPKKARQARLPRRTCPEAAIELQIDGAMLRIASGTDAATIAAVIQALKAQS</sequence>
<proteinExistence type="predicted"/>
<evidence type="ECO:0000313" key="2">
    <source>
        <dbReference type="Proteomes" id="UP001235269"/>
    </source>
</evidence>